<evidence type="ECO:0000256" key="5">
    <source>
        <dbReference type="ARBA" id="ARBA00022833"/>
    </source>
</evidence>
<keyword evidence="4 9" id="KW-0863">Zinc-finger</keyword>
<dbReference type="PROSITE" id="PS50089">
    <property type="entry name" value="ZF_RING_2"/>
    <property type="match status" value="1"/>
</dbReference>
<feature type="coiled-coil region" evidence="10">
    <location>
        <begin position="130"/>
        <end position="241"/>
    </location>
</feature>
<feature type="domain" description="RING-type" evidence="11">
    <location>
        <begin position="18"/>
        <end position="63"/>
    </location>
</feature>
<dbReference type="Pfam" id="PF17121">
    <property type="entry name" value="zf-C3HC4_5"/>
    <property type="match status" value="1"/>
</dbReference>
<dbReference type="AlphaFoldDB" id="A0A9W4U284"/>
<dbReference type="InterPro" id="IPR013083">
    <property type="entry name" value="Znf_RING/FYVE/PHD"/>
</dbReference>
<dbReference type="GO" id="GO:0006289">
    <property type="term" value="P:nucleotide-excision repair"/>
    <property type="evidence" value="ECO:0007669"/>
    <property type="project" value="InterPro"/>
</dbReference>
<dbReference type="InterPro" id="IPR004575">
    <property type="entry name" value="MAT1/Tfb3"/>
</dbReference>
<dbReference type="CDD" id="cd16573">
    <property type="entry name" value="RING-HC_TFB3-like"/>
    <property type="match status" value="1"/>
</dbReference>
<evidence type="ECO:0000256" key="9">
    <source>
        <dbReference type="PROSITE-ProRule" id="PRU00175"/>
    </source>
</evidence>
<gene>
    <name evidence="12" type="ORF">CANVERA_P4618</name>
</gene>
<comment type="subcellular location">
    <subcellularLocation>
        <location evidence="1">Nucleus</location>
    </subcellularLocation>
</comment>
<name>A0A9W4U284_9ASCO</name>
<dbReference type="Proteomes" id="UP001152885">
    <property type="component" value="Unassembled WGS sequence"/>
</dbReference>
<dbReference type="PROSITE" id="PS00518">
    <property type="entry name" value="ZF_RING_1"/>
    <property type="match status" value="1"/>
</dbReference>
<dbReference type="GO" id="GO:0006357">
    <property type="term" value="P:regulation of transcription by RNA polymerase II"/>
    <property type="evidence" value="ECO:0007669"/>
    <property type="project" value="TreeGrafter"/>
</dbReference>
<dbReference type="GO" id="GO:0008270">
    <property type="term" value="F:zinc ion binding"/>
    <property type="evidence" value="ECO:0007669"/>
    <property type="project" value="UniProtKB-KW"/>
</dbReference>
<evidence type="ECO:0000256" key="6">
    <source>
        <dbReference type="ARBA" id="ARBA00023242"/>
    </source>
</evidence>
<evidence type="ECO:0000313" key="13">
    <source>
        <dbReference type="Proteomes" id="UP001152885"/>
    </source>
</evidence>
<keyword evidence="13" id="KW-1185">Reference proteome</keyword>
<dbReference type="OrthoDB" id="5963at2759"/>
<dbReference type="InterPro" id="IPR015877">
    <property type="entry name" value="MAT1_centre"/>
</dbReference>
<evidence type="ECO:0000256" key="1">
    <source>
        <dbReference type="ARBA" id="ARBA00004123"/>
    </source>
</evidence>
<evidence type="ECO:0000256" key="10">
    <source>
        <dbReference type="SAM" id="Coils"/>
    </source>
</evidence>
<evidence type="ECO:0000256" key="2">
    <source>
        <dbReference type="ARBA" id="ARBA00022257"/>
    </source>
</evidence>
<sequence>MIQTSDGTRLTDEDADMCPICKTDKYLSPNMKFLINPECYHKICESCVDRIFSLGPAPCPYPKCGKILRKNKFKQQVFDDLKIEKEVDIRRRVAQVYNKTEEDFENLKEYNKYLENVEEIIFNLNNGINSEETEAELNKYEQDHKIEILEKNMRESQKNSDLVKYQESMERLKQEKLKIQKQMEVEDVEYQKQQQQELLDKMTNSSMNSEELIKQQQNQMLKRSSLRRKQLQAINNQLDQNFNQQFSGEVKEEIIVPFTPFQGDRDLNKNYKLLPIPNTIDELYHIEDNIKDSYFDPFN</sequence>
<keyword evidence="10" id="KW-0175">Coiled coil</keyword>
<evidence type="ECO:0000256" key="8">
    <source>
        <dbReference type="ARBA" id="ARBA00033277"/>
    </source>
</evidence>
<dbReference type="SUPFAM" id="SSF57850">
    <property type="entry name" value="RING/U-box"/>
    <property type="match status" value="1"/>
</dbReference>
<keyword evidence="5" id="KW-0862">Zinc</keyword>
<proteinExistence type="predicted"/>
<protein>
    <recommendedName>
        <fullName evidence="2">RNA polymerase II transcription factor B subunit 3</fullName>
    </recommendedName>
    <alternativeName>
        <fullName evidence="8">RNA polymerase II transcription factor B 38 kDa subunit</fullName>
    </alternativeName>
    <alternativeName>
        <fullName evidence="7">RNA polymerase II transcription factor B p38 subunit</fullName>
    </alternativeName>
</protein>
<evidence type="ECO:0000313" key="12">
    <source>
        <dbReference type="EMBL" id="CAI5760107.1"/>
    </source>
</evidence>
<evidence type="ECO:0000256" key="3">
    <source>
        <dbReference type="ARBA" id="ARBA00022723"/>
    </source>
</evidence>
<comment type="caution">
    <text evidence="12">The sequence shown here is derived from an EMBL/GenBank/DDBJ whole genome shotgun (WGS) entry which is preliminary data.</text>
</comment>
<reference evidence="12" key="1">
    <citation type="submission" date="2022-12" db="EMBL/GenBank/DDBJ databases">
        <authorList>
            <person name="Brejova B."/>
        </authorList>
    </citation>
    <scope>NUCLEOTIDE SEQUENCE</scope>
</reference>
<organism evidence="12 13">
    <name type="scientific">Candida verbasci</name>
    <dbReference type="NCBI Taxonomy" id="1227364"/>
    <lineage>
        <taxon>Eukaryota</taxon>
        <taxon>Fungi</taxon>
        <taxon>Dikarya</taxon>
        <taxon>Ascomycota</taxon>
        <taxon>Saccharomycotina</taxon>
        <taxon>Pichiomycetes</taxon>
        <taxon>Debaryomycetaceae</taxon>
        <taxon>Candida/Lodderomyces clade</taxon>
        <taxon>Candida</taxon>
    </lineage>
</organism>
<dbReference type="InterPro" id="IPR001841">
    <property type="entry name" value="Znf_RING"/>
</dbReference>
<accession>A0A9W4U284</accession>
<keyword evidence="3" id="KW-0479">Metal-binding</keyword>
<dbReference type="GO" id="GO:0070985">
    <property type="term" value="C:transcription factor TFIIK complex"/>
    <property type="evidence" value="ECO:0007669"/>
    <property type="project" value="UniProtKB-ARBA"/>
</dbReference>
<evidence type="ECO:0000256" key="4">
    <source>
        <dbReference type="ARBA" id="ARBA00022771"/>
    </source>
</evidence>
<evidence type="ECO:0000256" key="7">
    <source>
        <dbReference type="ARBA" id="ARBA00029873"/>
    </source>
</evidence>
<dbReference type="Gene3D" id="3.30.40.10">
    <property type="entry name" value="Zinc/RING finger domain, C3HC4 (zinc finger)"/>
    <property type="match status" value="1"/>
</dbReference>
<dbReference type="NCBIfam" id="TIGR00570">
    <property type="entry name" value="cdk7"/>
    <property type="match status" value="1"/>
</dbReference>
<dbReference type="Pfam" id="PF06391">
    <property type="entry name" value="MAT1"/>
    <property type="match status" value="1"/>
</dbReference>
<dbReference type="FunFam" id="3.30.40.10:FF:000037">
    <property type="entry name" value="Cdk-activating kinase assembly factor MAT1, centre"/>
    <property type="match status" value="1"/>
</dbReference>
<evidence type="ECO:0000259" key="11">
    <source>
        <dbReference type="PROSITE" id="PS50089"/>
    </source>
</evidence>
<keyword evidence="6" id="KW-0539">Nucleus</keyword>
<dbReference type="GO" id="GO:0061575">
    <property type="term" value="F:cyclin-dependent protein serine/threonine kinase activator activity"/>
    <property type="evidence" value="ECO:0007669"/>
    <property type="project" value="InterPro"/>
</dbReference>
<dbReference type="InterPro" id="IPR017907">
    <property type="entry name" value="Znf_RING_CS"/>
</dbReference>
<dbReference type="EMBL" id="CANTUO010000005">
    <property type="protein sequence ID" value="CAI5760107.1"/>
    <property type="molecule type" value="Genomic_DNA"/>
</dbReference>
<dbReference type="PANTHER" id="PTHR12683">
    <property type="entry name" value="CDK-ACTIVATING KINASE ASSEMBLY FACTOR MAT1"/>
    <property type="match status" value="1"/>
</dbReference>
<dbReference type="PANTHER" id="PTHR12683:SF13">
    <property type="entry name" value="CDK-ACTIVATING KINASE ASSEMBLY FACTOR MAT1"/>
    <property type="match status" value="1"/>
</dbReference>